<evidence type="ECO:0000256" key="4">
    <source>
        <dbReference type="ARBA" id="ARBA00022679"/>
    </source>
</evidence>
<comment type="caution">
    <text evidence="10">The sequence shown here is derived from an EMBL/GenBank/DDBJ whole genome shotgun (WGS) entry which is preliminary data.</text>
</comment>
<name>A0A0Q0EQQ8_9PSED</name>
<dbReference type="PROSITE" id="PS50110">
    <property type="entry name" value="RESPONSE_REGULATORY"/>
    <property type="match status" value="1"/>
</dbReference>
<feature type="modified residue" description="4-aspartylphosphate" evidence="6">
    <location>
        <position position="95"/>
    </location>
</feature>
<dbReference type="InterPro" id="IPR005467">
    <property type="entry name" value="His_kinase_dom"/>
</dbReference>
<dbReference type="PROSITE" id="PS50109">
    <property type="entry name" value="HIS_KIN"/>
    <property type="match status" value="1"/>
</dbReference>
<feature type="domain" description="Histidine kinase" evidence="8">
    <location>
        <begin position="213"/>
        <end position="431"/>
    </location>
</feature>
<dbReference type="GO" id="GO:0000155">
    <property type="term" value="F:phosphorelay sensor kinase activity"/>
    <property type="evidence" value="ECO:0007669"/>
    <property type="project" value="InterPro"/>
</dbReference>
<evidence type="ECO:0000256" key="1">
    <source>
        <dbReference type="ARBA" id="ARBA00000085"/>
    </source>
</evidence>
<dbReference type="SMART" id="SM00388">
    <property type="entry name" value="HisKA"/>
    <property type="match status" value="1"/>
</dbReference>
<dbReference type="Gene3D" id="1.10.287.130">
    <property type="match status" value="1"/>
</dbReference>
<dbReference type="Pfam" id="PF00072">
    <property type="entry name" value="Response_reg"/>
    <property type="match status" value="1"/>
</dbReference>
<keyword evidence="7" id="KW-0175">Coiled coil</keyword>
<reference evidence="10 11" key="1">
    <citation type="submission" date="2015-09" db="EMBL/GenBank/DDBJ databases">
        <title>Genome announcement of multiple Pseudomonas syringae strains.</title>
        <authorList>
            <person name="Thakur S."/>
            <person name="Wang P.W."/>
            <person name="Gong Y."/>
            <person name="Weir B.S."/>
            <person name="Guttman D.S."/>
        </authorList>
    </citation>
    <scope>NUCLEOTIDE SEQUENCE [LARGE SCALE GENOMIC DNA]</scope>
    <source>
        <strain evidence="10 11">ICMP3963</strain>
    </source>
</reference>
<comment type="catalytic activity">
    <reaction evidence="1">
        <text>ATP + protein L-histidine = ADP + protein N-phospho-L-histidine.</text>
        <dbReference type="EC" id="2.7.13.3"/>
    </reaction>
</comment>
<dbReference type="InterPro" id="IPR011006">
    <property type="entry name" value="CheY-like_superfamily"/>
</dbReference>
<evidence type="ECO:0000313" key="10">
    <source>
        <dbReference type="EMBL" id="KPZ26103.1"/>
    </source>
</evidence>
<dbReference type="SUPFAM" id="SSF55874">
    <property type="entry name" value="ATPase domain of HSP90 chaperone/DNA topoisomerase II/histidine kinase"/>
    <property type="match status" value="1"/>
</dbReference>
<dbReference type="InterPro" id="IPR004358">
    <property type="entry name" value="Sig_transdc_His_kin-like_C"/>
</dbReference>
<organism evidence="10 11">
    <name type="scientific">Pseudomonas syringae pv. viburni</name>
    <dbReference type="NCBI Taxonomy" id="251703"/>
    <lineage>
        <taxon>Bacteria</taxon>
        <taxon>Pseudomonadati</taxon>
        <taxon>Pseudomonadota</taxon>
        <taxon>Gammaproteobacteria</taxon>
        <taxon>Pseudomonadales</taxon>
        <taxon>Pseudomonadaceae</taxon>
        <taxon>Pseudomonas</taxon>
    </lineage>
</organism>
<dbReference type="AlphaFoldDB" id="A0A0Q0EQQ8"/>
<keyword evidence="5 10" id="KW-0418">Kinase</keyword>
<evidence type="ECO:0000259" key="9">
    <source>
        <dbReference type="PROSITE" id="PS50110"/>
    </source>
</evidence>
<dbReference type="PRINTS" id="PR00344">
    <property type="entry name" value="BCTRLSENSOR"/>
</dbReference>
<dbReference type="Gene3D" id="3.30.565.10">
    <property type="entry name" value="Histidine kinase-like ATPase, C-terminal domain"/>
    <property type="match status" value="1"/>
</dbReference>
<evidence type="ECO:0000256" key="6">
    <source>
        <dbReference type="PROSITE-ProRule" id="PRU00169"/>
    </source>
</evidence>
<dbReference type="PATRIC" id="fig|251703.9.peg.1940"/>
<dbReference type="Gene3D" id="3.40.50.2300">
    <property type="match status" value="1"/>
</dbReference>
<sequence length="431" mass="48501">MAGSGVDHARSWPGAALAGLPSFPERYWPFAGRAGTNRMLSEIQAKLLIVDDLPENLLALEALIKRADRIVYKALSADEALSLLLQHEFAMAILDVQMPGMNGFELAEMMRSTEKTKSIPIVFVSAAGRELNYAFKGYESGAVDFLHKPLDIHAVKSKVNVFVDLYRQRKAMKMQVEELERSRQEQEVLLKRLQSTQGELEHAIRMRDDFMSIVSHEVRTPLNGLILETQLRKLHLAKDNESAFTMEKLRAMVDRDERQIQSLIRLIEDMLDVSRIRTGKLSIRPSPFDLSEMVSQLLESFAAQIAAANSTIRQFADGPVIGVWDEFRIEQVVANLLTNALRYGARKPIEVHVYSKQDEAFIEVRDQGIGITAENQKRIFQQFERVTSNHAVAGLGLGLFISEQIVMAHGGRIEVESEEGKGSVFRICLPL</sequence>
<evidence type="ECO:0000256" key="5">
    <source>
        <dbReference type="ARBA" id="ARBA00022777"/>
    </source>
</evidence>
<dbReference type="InterPro" id="IPR036097">
    <property type="entry name" value="HisK_dim/P_sf"/>
</dbReference>
<dbReference type="SUPFAM" id="SSF52172">
    <property type="entry name" value="CheY-like"/>
    <property type="match status" value="1"/>
</dbReference>
<evidence type="ECO:0000313" key="11">
    <source>
        <dbReference type="Proteomes" id="UP000050317"/>
    </source>
</evidence>
<dbReference type="EC" id="2.7.13.3" evidence="2"/>
<feature type="domain" description="Response regulatory" evidence="9">
    <location>
        <begin position="46"/>
        <end position="163"/>
    </location>
</feature>
<evidence type="ECO:0000256" key="2">
    <source>
        <dbReference type="ARBA" id="ARBA00012438"/>
    </source>
</evidence>
<evidence type="ECO:0000259" key="8">
    <source>
        <dbReference type="PROSITE" id="PS50109"/>
    </source>
</evidence>
<dbReference type="SUPFAM" id="SSF47384">
    <property type="entry name" value="Homodimeric domain of signal transducing histidine kinase"/>
    <property type="match status" value="1"/>
</dbReference>
<dbReference type="Proteomes" id="UP000050317">
    <property type="component" value="Unassembled WGS sequence"/>
</dbReference>
<dbReference type="PANTHER" id="PTHR43547">
    <property type="entry name" value="TWO-COMPONENT HISTIDINE KINASE"/>
    <property type="match status" value="1"/>
</dbReference>
<keyword evidence="3 6" id="KW-0597">Phosphoprotein</keyword>
<dbReference type="SMART" id="SM00448">
    <property type="entry name" value="REC"/>
    <property type="match status" value="1"/>
</dbReference>
<accession>A0A0Q0EQQ8</accession>
<dbReference type="Pfam" id="PF00512">
    <property type="entry name" value="HisKA"/>
    <property type="match status" value="1"/>
</dbReference>
<proteinExistence type="predicted"/>
<dbReference type="PANTHER" id="PTHR43547:SF2">
    <property type="entry name" value="HYBRID SIGNAL TRANSDUCTION HISTIDINE KINASE C"/>
    <property type="match status" value="1"/>
</dbReference>
<dbReference type="InterPro" id="IPR036890">
    <property type="entry name" value="HATPase_C_sf"/>
</dbReference>
<evidence type="ECO:0000256" key="3">
    <source>
        <dbReference type="ARBA" id="ARBA00022553"/>
    </source>
</evidence>
<dbReference type="CDD" id="cd00082">
    <property type="entry name" value="HisKA"/>
    <property type="match status" value="1"/>
</dbReference>
<evidence type="ECO:0000256" key="7">
    <source>
        <dbReference type="SAM" id="Coils"/>
    </source>
</evidence>
<dbReference type="InterPro" id="IPR003594">
    <property type="entry name" value="HATPase_dom"/>
</dbReference>
<dbReference type="InterPro" id="IPR001789">
    <property type="entry name" value="Sig_transdc_resp-reg_receiver"/>
</dbReference>
<dbReference type="EMBL" id="LJRR01000025">
    <property type="protein sequence ID" value="KPZ26103.1"/>
    <property type="molecule type" value="Genomic_DNA"/>
</dbReference>
<dbReference type="FunFam" id="3.30.565.10:FF:000006">
    <property type="entry name" value="Sensor histidine kinase WalK"/>
    <property type="match status" value="1"/>
</dbReference>
<dbReference type="InterPro" id="IPR003661">
    <property type="entry name" value="HisK_dim/P_dom"/>
</dbReference>
<dbReference type="CDD" id="cd00075">
    <property type="entry name" value="HATPase"/>
    <property type="match status" value="1"/>
</dbReference>
<protein>
    <recommendedName>
        <fullName evidence="2">histidine kinase</fullName>
        <ecNumber evidence="2">2.7.13.3</ecNumber>
    </recommendedName>
</protein>
<dbReference type="GO" id="GO:0005886">
    <property type="term" value="C:plasma membrane"/>
    <property type="evidence" value="ECO:0007669"/>
    <property type="project" value="UniProtKB-ARBA"/>
</dbReference>
<dbReference type="SMART" id="SM00387">
    <property type="entry name" value="HATPase_c"/>
    <property type="match status" value="1"/>
</dbReference>
<gene>
    <name evidence="10" type="ORF">ALO40_05022</name>
</gene>
<feature type="coiled-coil region" evidence="7">
    <location>
        <begin position="162"/>
        <end position="199"/>
    </location>
</feature>
<dbReference type="Pfam" id="PF02518">
    <property type="entry name" value="HATPase_c"/>
    <property type="match status" value="1"/>
</dbReference>
<keyword evidence="4" id="KW-0808">Transferase</keyword>